<gene>
    <name evidence="3" type="ORF">EHS24_003071</name>
</gene>
<evidence type="ECO:0000256" key="1">
    <source>
        <dbReference type="SAM" id="MobiDB-lite"/>
    </source>
</evidence>
<accession>A0A427XF89</accession>
<dbReference type="STRING" id="105984.A0A427XF89"/>
<organism evidence="3 4">
    <name type="scientific">Apiotrichum porosum</name>
    <dbReference type="NCBI Taxonomy" id="105984"/>
    <lineage>
        <taxon>Eukaryota</taxon>
        <taxon>Fungi</taxon>
        <taxon>Dikarya</taxon>
        <taxon>Basidiomycota</taxon>
        <taxon>Agaricomycotina</taxon>
        <taxon>Tremellomycetes</taxon>
        <taxon>Trichosporonales</taxon>
        <taxon>Trichosporonaceae</taxon>
        <taxon>Apiotrichum</taxon>
    </lineage>
</organism>
<dbReference type="CDD" id="cd04333">
    <property type="entry name" value="ProX_deacylase"/>
    <property type="match status" value="1"/>
</dbReference>
<feature type="domain" description="YbaK/aminoacyl-tRNA synthetase-associated" evidence="2">
    <location>
        <begin position="60"/>
        <end position="179"/>
    </location>
</feature>
<dbReference type="RefSeq" id="XP_028472665.1">
    <property type="nucleotide sequence ID" value="XM_028618777.1"/>
</dbReference>
<sequence length="189" mass="19482">MTDTSVIDPSSTPSTPATGASTPSVSSVLNHRAVKAVSAALRDAEVTNVDTLVRILPDTAPTAATAAAQLGCPVSAIANSLIFEVGGEALLVLTSGGHRVDTKALASRLGLASAKAIKRAKPEFVKTKTGQAIGGVAPVGHLERVRTLVDEELASYPEIWAAAGHHQAVFPIDFETLVRVTQGEVVKVD</sequence>
<dbReference type="OrthoDB" id="5594874at2759"/>
<reference evidence="3 4" key="1">
    <citation type="submission" date="2018-11" db="EMBL/GenBank/DDBJ databases">
        <title>Genome sequence of Apiotrichum porosum DSM 27194.</title>
        <authorList>
            <person name="Aliyu H."/>
            <person name="Gorte O."/>
            <person name="Ochsenreither K."/>
        </authorList>
    </citation>
    <scope>NUCLEOTIDE SEQUENCE [LARGE SCALE GENOMIC DNA]</scope>
    <source>
        <strain evidence="3 4">DSM 27194</strain>
    </source>
</reference>
<evidence type="ECO:0000313" key="4">
    <source>
        <dbReference type="Proteomes" id="UP000279236"/>
    </source>
</evidence>
<protein>
    <recommendedName>
        <fullName evidence="2">YbaK/aminoacyl-tRNA synthetase-associated domain-containing protein</fullName>
    </recommendedName>
</protein>
<comment type="caution">
    <text evidence="3">The sequence shown here is derived from an EMBL/GenBank/DDBJ whole genome shotgun (WGS) entry which is preliminary data.</text>
</comment>
<dbReference type="Proteomes" id="UP000279236">
    <property type="component" value="Unassembled WGS sequence"/>
</dbReference>
<feature type="compositionally biased region" description="Low complexity" evidence="1">
    <location>
        <begin position="9"/>
        <end position="25"/>
    </location>
</feature>
<evidence type="ECO:0000259" key="2">
    <source>
        <dbReference type="Pfam" id="PF04073"/>
    </source>
</evidence>
<dbReference type="InterPro" id="IPR036754">
    <property type="entry name" value="YbaK/aa-tRNA-synt-asso_dom_sf"/>
</dbReference>
<dbReference type="PANTHER" id="PTHR30411:SF1">
    <property type="entry name" value="CYTOPLASMIC PROTEIN"/>
    <property type="match status" value="1"/>
</dbReference>
<name>A0A427XF89_9TREE</name>
<dbReference type="GeneID" id="39587614"/>
<keyword evidence="4" id="KW-1185">Reference proteome</keyword>
<evidence type="ECO:0000313" key="3">
    <source>
        <dbReference type="EMBL" id="RSH77518.1"/>
    </source>
</evidence>
<feature type="region of interest" description="Disordered" evidence="1">
    <location>
        <begin position="1"/>
        <end position="25"/>
    </location>
</feature>
<dbReference type="InterPro" id="IPR007214">
    <property type="entry name" value="YbaK/aa-tRNA-synth-assoc-dom"/>
</dbReference>
<dbReference type="EMBL" id="RSCE01000015">
    <property type="protein sequence ID" value="RSH77518.1"/>
    <property type="molecule type" value="Genomic_DNA"/>
</dbReference>
<dbReference type="Gene3D" id="3.90.960.10">
    <property type="entry name" value="YbaK/aminoacyl-tRNA synthetase-associated domain"/>
    <property type="match status" value="1"/>
</dbReference>
<dbReference type="AlphaFoldDB" id="A0A427XF89"/>
<dbReference type="Pfam" id="PF04073">
    <property type="entry name" value="tRNA_edit"/>
    <property type="match status" value="1"/>
</dbReference>
<dbReference type="PANTHER" id="PTHR30411">
    <property type="entry name" value="CYTOPLASMIC PROTEIN"/>
    <property type="match status" value="1"/>
</dbReference>
<dbReference type="GO" id="GO:0002161">
    <property type="term" value="F:aminoacyl-tRNA deacylase activity"/>
    <property type="evidence" value="ECO:0007669"/>
    <property type="project" value="InterPro"/>
</dbReference>
<dbReference type="SUPFAM" id="SSF55826">
    <property type="entry name" value="YbaK/ProRS associated domain"/>
    <property type="match status" value="1"/>
</dbReference>
<proteinExistence type="predicted"/>